<name>A0A8E0NCT2_9CAUL</name>
<keyword evidence="2" id="KW-1185">Reference proteome</keyword>
<dbReference type="EMBL" id="BATC01000046">
    <property type="protein sequence ID" value="GAD59968.1"/>
    <property type="molecule type" value="Genomic_DNA"/>
</dbReference>
<proteinExistence type="predicted"/>
<dbReference type="Proteomes" id="UP000016569">
    <property type="component" value="Unassembled WGS sequence"/>
</dbReference>
<evidence type="ECO:0000313" key="2">
    <source>
        <dbReference type="Proteomes" id="UP000016569"/>
    </source>
</evidence>
<dbReference type="RefSeq" id="WP_021698062.1">
    <property type="nucleotide sequence ID" value="NZ_BATC01000046.1"/>
</dbReference>
<evidence type="ECO:0000313" key="1">
    <source>
        <dbReference type="EMBL" id="GAD59968.1"/>
    </source>
</evidence>
<organism evidence="1 2">
    <name type="scientific">Brevundimonas abyssalis TAR-001</name>
    <dbReference type="NCBI Taxonomy" id="1391729"/>
    <lineage>
        <taxon>Bacteria</taxon>
        <taxon>Pseudomonadati</taxon>
        <taxon>Pseudomonadota</taxon>
        <taxon>Alphaproteobacteria</taxon>
        <taxon>Caulobacterales</taxon>
        <taxon>Caulobacteraceae</taxon>
        <taxon>Brevundimonas</taxon>
    </lineage>
</organism>
<sequence>MSVLFAFIAALAAQPVDDGPIRTGGTAVESTDSVRVREAIAYSYALPPGAPTDDYALTAWCEALVTGHVRLGETLTDPSDLDQEIMRLGRLEAADFQAGLNAARDRQSPESLAAAEAAAAERTALWDAAIAREEEASRSEVFGLFFGLPGRCEHAARRLRENITTPPATPEEVGLE</sequence>
<comment type="caution">
    <text evidence="1">The sequence shown here is derived from an EMBL/GenBank/DDBJ whole genome shotgun (WGS) entry which is preliminary data.</text>
</comment>
<protein>
    <submittedName>
        <fullName evidence="1">Uncharacterized protein</fullName>
    </submittedName>
</protein>
<dbReference type="OrthoDB" id="7172192at2"/>
<gene>
    <name evidence="1" type="ORF">MBEBAB_2218</name>
</gene>
<reference evidence="2" key="1">
    <citation type="journal article" date="2013" name="Genome Announc.">
        <title>Draft Genome Sequence of the Dimorphic Prosthecate Bacterium Brevundimonas abyssalis TAR-001T.</title>
        <authorList>
            <person name="Tsubouchi T."/>
            <person name="Nishi S."/>
            <person name="Usui K."/>
            <person name="Shimane Y."/>
            <person name="Takaki Y."/>
            <person name="Maruyama T."/>
            <person name="Hatada Y."/>
        </authorList>
    </citation>
    <scope>NUCLEOTIDE SEQUENCE [LARGE SCALE GENOMIC DNA]</scope>
    <source>
        <strain evidence="2">TAR-001</strain>
    </source>
</reference>
<dbReference type="AlphaFoldDB" id="A0A8E0NCT2"/>
<accession>A0A8E0NCT2</accession>